<reference evidence="2 3" key="1">
    <citation type="submission" date="2019-05" db="EMBL/GenBank/DDBJ databases">
        <authorList>
            <person name="Lee S.D."/>
        </authorList>
    </citation>
    <scope>NUCLEOTIDE SEQUENCE [LARGE SCALE GENOMIC DNA]</scope>
    <source>
        <strain evidence="2 3">C5-26</strain>
    </source>
</reference>
<feature type="compositionally biased region" description="Basic residues" evidence="1">
    <location>
        <begin position="109"/>
        <end position="121"/>
    </location>
</feature>
<evidence type="ECO:0000313" key="2">
    <source>
        <dbReference type="EMBL" id="TWP38561.1"/>
    </source>
</evidence>
<keyword evidence="3" id="KW-1185">Reference proteome</keyword>
<comment type="caution">
    <text evidence="2">The sequence shown here is derived from an EMBL/GenBank/DDBJ whole genome shotgun (WGS) entry which is preliminary data.</text>
</comment>
<reference evidence="2 3" key="2">
    <citation type="submission" date="2019-08" db="EMBL/GenBank/DDBJ databases">
        <title>Jejuicoccus antrihumi gen. nov., sp. nov., a new member of the family Dermacoccaceae isolated from a cave.</title>
        <authorList>
            <person name="Schumann P."/>
            <person name="Kim I.S."/>
        </authorList>
    </citation>
    <scope>NUCLEOTIDE SEQUENCE [LARGE SCALE GENOMIC DNA]</scope>
    <source>
        <strain evidence="2 3">C5-26</strain>
    </source>
</reference>
<dbReference type="Proteomes" id="UP000320244">
    <property type="component" value="Unassembled WGS sequence"/>
</dbReference>
<name>A0A563E8M7_9MICO</name>
<organism evidence="2 3">
    <name type="scientific">Leekyejoonella antrihumi</name>
    <dbReference type="NCBI Taxonomy" id="1660198"/>
    <lineage>
        <taxon>Bacteria</taxon>
        <taxon>Bacillati</taxon>
        <taxon>Actinomycetota</taxon>
        <taxon>Actinomycetes</taxon>
        <taxon>Micrococcales</taxon>
        <taxon>Dermacoccaceae</taxon>
        <taxon>Leekyejoonella</taxon>
    </lineage>
</organism>
<gene>
    <name evidence="2" type="ORF">FGL98_01850</name>
</gene>
<sequence>MLQALQRGDAGADGLVPVEIADVTLQVQPGRAVERRDLAPVGGPVDERAVVDADIPRCVAARGRLDEGASADHDAQPAGQRGGLLQLLLFVVVSRRRLEERRLGDRVGRGRRRSRSLRRRAIPSSGR</sequence>
<evidence type="ECO:0000256" key="1">
    <source>
        <dbReference type="SAM" id="MobiDB-lite"/>
    </source>
</evidence>
<protein>
    <submittedName>
        <fullName evidence="2">Uncharacterized protein</fullName>
    </submittedName>
</protein>
<evidence type="ECO:0000313" key="3">
    <source>
        <dbReference type="Proteomes" id="UP000320244"/>
    </source>
</evidence>
<dbReference type="RefSeq" id="WP_146314964.1">
    <property type="nucleotide sequence ID" value="NZ_VCQV01000002.1"/>
</dbReference>
<dbReference type="EMBL" id="VCQV01000002">
    <property type="protein sequence ID" value="TWP38561.1"/>
    <property type="molecule type" value="Genomic_DNA"/>
</dbReference>
<dbReference type="AlphaFoldDB" id="A0A563E8M7"/>
<proteinExistence type="predicted"/>
<accession>A0A563E8M7</accession>
<feature type="region of interest" description="Disordered" evidence="1">
    <location>
        <begin position="104"/>
        <end position="127"/>
    </location>
</feature>